<dbReference type="InterPro" id="IPR036875">
    <property type="entry name" value="Znf_CCHC_sf"/>
</dbReference>
<dbReference type="OrthoDB" id="2962718at2759"/>
<reference evidence="5" key="2">
    <citation type="submission" date="2015-01" db="EMBL/GenBank/DDBJ databases">
        <title>Evolutionary Origins and Diversification of the Mycorrhizal Mutualists.</title>
        <authorList>
            <consortium name="DOE Joint Genome Institute"/>
            <consortium name="Mycorrhizal Genomics Consortium"/>
            <person name="Kohler A."/>
            <person name="Kuo A."/>
            <person name="Nagy L.G."/>
            <person name="Floudas D."/>
            <person name="Copeland A."/>
            <person name="Barry K.W."/>
            <person name="Cichocki N."/>
            <person name="Veneault-Fourrey C."/>
            <person name="LaButti K."/>
            <person name="Lindquist E.A."/>
            <person name="Lipzen A."/>
            <person name="Lundell T."/>
            <person name="Morin E."/>
            <person name="Murat C."/>
            <person name="Riley R."/>
            <person name="Ohm R."/>
            <person name="Sun H."/>
            <person name="Tunlid A."/>
            <person name="Henrissat B."/>
            <person name="Grigoriev I.V."/>
            <person name="Hibbett D.S."/>
            <person name="Martin F."/>
        </authorList>
    </citation>
    <scope>NUCLEOTIDE SEQUENCE [LARGE SCALE GENOMIC DNA]</scope>
    <source>
        <strain evidence="5">LaAM-08-1</strain>
    </source>
</reference>
<protein>
    <submittedName>
        <fullName evidence="4">Unplaced genomic scaffold K443scaffold_316, whole genome shotgun sequence</fullName>
    </submittedName>
</protein>
<dbReference type="Proteomes" id="UP000054477">
    <property type="component" value="Unassembled WGS sequence"/>
</dbReference>
<proteinExistence type="predicted"/>
<keyword evidence="2" id="KW-0479">Metal-binding</keyword>
<reference evidence="4 5" key="1">
    <citation type="submission" date="2014-04" db="EMBL/GenBank/DDBJ databases">
        <authorList>
            <consortium name="DOE Joint Genome Institute"/>
            <person name="Kuo A."/>
            <person name="Kohler A."/>
            <person name="Nagy L.G."/>
            <person name="Floudas D."/>
            <person name="Copeland A."/>
            <person name="Barry K.W."/>
            <person name="Cichocki N."/>
            <person name="Veneault-Fourrey C."/>
            <person name="LaButti K."/>
            <person name="Lindquist E.A."/>
            <person name="Lipzen A."/>
            <person name="Lundell T."/>
            <person name="Morin E."/>
            <person name="Murat C."/>
            <person name="Sun H."/>
            <person name="Tunlid A."/>
            <person name="Henrissat B."/>
            <person name="Grigoriev I.V."/>
            <person name="Hibbett D.S."/>
            <person name="Martin F."/>
            <person name="Nordberg H.P."/>
            <person name="Cantor M.N."/>
            <person name="Hua S.X."/>
        </authorList>
    </citation>
    <scope>NUCLEOTIDE SEQUENCE [LARGE SCALE GENOMIC DNA]</scope>
    <source>
        <strain evidence="4 5">LaAM-08-1</strain>
    </source>
</reference>
<dbReference type="GO" id="GO:0008270">
    <property type="term" value="F:zinc ion binding"/>
    <property type="evidence" value="ECO:0007669"/>
    <property type="project" value="UniProtKB-KW"/>
</dbReference>
<sequence>MFLGCLRESFASQVRSSLNIEQTKDRKQKGKADASVRRPEDPYDIIDVIDMAETIAGQLHGNTRDQMNLASSAALPAHTTRLLHKCEQAIKTESDEFDELRNITANFADQVKIEQKQNTELRSLVQNTQIEMKKLLETLAQQHPGVSNLQTKHATYKMTADGCWYCEETGHFTMNCPHREEHINQNKIKLQGHKLFFVHNNLEVPRGNGGKSCKKMVEEACRRITVMQNNMFAEPGKVYKQESVPGIIRIADSSNGNEFSAFTNQIHDKRDDVILNMNNQVLKLTEMLTNLVADPN</sequence>
<dbReference type="GO" id="GO:0006397">
    <property type="term" value="P:mRNA processing"/>
    <property type="evidence" value="ECO:0007669"/>
    <property type="project" value="UniProtKB-KW"/>
</dbReference>
<name>A0A0C9WIP5_9AGAR</name>
<dbReference type="InterPro" id="IPR001878">
    <property type="entry name" value="Znf_CCHC"/>
</dbReference>
<accession>A0A0C9WIP5</accession>
<keyword evidence="2" id="KW-0862">Zinc</keyword>
<evidence type="ECO:0000313" key="5">
    <source>
        <dbReference type="Proteomes" id="UP000054477"/>
    </source>
</evidence>
<dbReference type="EMBL" id="KN838851">
    <property type="protein sequence ID" value="KIJ93304.1"/>
    <property type="molecule type" value="Genomic_DNA"/>
</dbReference>
<evidence type="ECO:0000259" key="3">
    <source>
        <dbReference type="PROSITE" id="PS50158"/>
    </source>
</evidence>
<dbReference type="AlphaFoldDB" id="A0A0C9WIP5"/>
<evidence type="ECO:0000256" key="2">
    <source>
        <dbReference type="PROSITE-ProRule" id="PRU00047"/>
    </source>
</evidence>
<gene>
    <name evidence="4" type="ORF">K443DRAFT_135073</name>
</gene>
<dbReference type="SUPFAM" id="SSF57756">
    <property type="entry name" value="Retrovirus zinc finger-like domains"/>
    <property type="match status" value="1"/>
</dbReference>
<keyword evidence="2" id="KW-0863">Zinc-finger</keyword>
<dbReference type="PROSITE" id="PS50158">
    <property type="entry name" value="ZF_CCHC"/>
    <property type="match status" value="1"/>
</dbReference>
<evidence type="ECO:0000256" key="1">
    <source>
        <dbReference type="ARBA" id="ARBA00022664"/>
    </source>
</evidence>
<dbReference type="HOGENOM" id="CLU_054796_0_0_1"/>
<evidence type="ECO:0000313" key="4">
    <source>
        <dbReference type="EMBL" id="KIJ93304.1"/>
    </source>
</evidence>
<organism evidence="4 5">
    <name type="scientific">Laccaria amethystina LaAM-08-1</name>
    <dbReference type="NCBI Taxonomy" id="1095629"/>
    <lineage>
        <taxon>Eukaryota</taxon>
        <taxon>Fungi</taxon>
        <taxon>Dikarya</taxon>
        <taxon>Basidiomycota</taxon>
        <taxon>Agaricomycotina</taxon>
        <taxon>Agaricomycetes</taxon>
        <taxon>Agaricomycetidae</taxon>
        <taxon>Agaricales</taxon>
        <taxon>Agaricineae</taxon>
        <taxon>Hydnangiaceae</taxon>
        <taxon>Laccaria</taxon>
    </lineage>
</organism>
<keyword evidence="5" id="KW-1185">Reference proteome</keyword>
<dbReference type="GO" id="GO:0003676">
    <property type="term" value="F:nucleic acid binding"/>
    <property type="evidence" value="ECO:0007669"/>
    <property type="project" value="InterPro"/>
</dbReference>
<keyword evidence="1" id="KW-0507">mRNA processing</keyword>
<feature type="domain" description="CCHC-type" evidence="3">
    <location>
        <begin position="163"/>
        <end position="177"/>
    </location>
</feature>